<comment type="caution">
    <text evidence="2">The sequence shown here is derived from an EMBL/GenBank/DDBJ whole genome shotgun (WGS) entry which is preliminary data.</text>
</comment>
<dbReference type="InterPro" id="IPR036873">
    <property type="entry name" value="Rhodanese-like_dom_sf"/>
</dbReference>
<proteinExistence type="predicted"/>
<dbReference type="Proteomes" id="UP000680638">
    <property type="component" value="Unassembled WGS sequence"/>
</dbReference>
<evidence type="ECO:0000313" key="3">
    <source>
        <dbReference type="Proteomes" id="UP000680638"/>
    </source>
</evidence>
<dbReference type="SUPFAM" id="SSF52821">
    <property type="entry name" value="Rhodanese/Cell cycle control phosphatase"/>
    <property type="match status" value="1"/>
</dbReference>
<reference evidence="2 3" key="1">
    <citation type="submission" date="2021-03" db="EMBL/GenBank/DDBJ databases">
        <title>Antimicrobial resistance genes in bacteria isolated from Japanese honey, and their potential for conferring macrolide and lincosamide resistance in the American foulbrood pathogen Paenibacillus larvae.</title>
        <authorList>
            <person name="Okamoto M."/>
            <person name="Kumagai M."/>
            <person name="Kanamori H."/>
            <person name="Takamatsu D."/>
        </authorList>
    </citation>
    <scope>NUCLEOTIDE SEQUENCE [LARGE SCALE GENOMIC DNA]</scope>
    <source>
        <strain evidence="2 3">J21TS3</strain>
    </source>
</reference>
<name>A0ABQ4LRG9_9BACL</name>
<dbReference type="RefSeq" id="WP_052146935.1">
    <property type="nucleotide sequence ID" value="NZ_BORW01000002.1"/>
</dbReference>
<dbReference type="SMART" id="SM00450">
    <property type="entry name" value="RHOD"/>
    <property type="match status" value="1"/>
</dbReference>
<accession>A0ABQ4LRG9</accession>
<evidence type="ECO:0000313" key="2">
    <source>
        <dbReference type="EMBL" id="GIO65860.1"/>
    </source>
</evidence>
<dbReference type="Gene3D" id="3.40.250.10">
    <property type="entry name" value="Rhodanese-like domain"/>
    <property type="match status" value="1"/>
</dbReference>
<keyword evidence="3" id="KW-1185">Reference proteome</keyword>
<sequence length="129" mass="14689">MLWVVFAVLAAAFGLWALRELRPVNGLTFISPEELQAQRENRQDLQMLDVRDAADYIKHHVPGSINISIGRLPYVHHSQLTSDEPVLILAENSRQIKKAARMLKRYGFLRIYAPSNDKAVWNCGVCCRS</sequence>
<evidence type="ECO:0000259" key="1">
    <source>
        <dbReference type="PROSITE" id="PS50206"/>
    </source>
</evidence>
<dbReference type="CDD" id="cd00158">
    <property type="entry name" value="RHOD"/>
    <property type="match status" value="1"/>
</dbReference>
<organism evidence="2 3">
    <name type="scientific">Paenibacillus cookii</name>
    <dbReference type="NCBI Taxonomy" id="157839"/>
    <lineage>
        <taxon>Bacteria</taxon>
        <taxon>Bacillati</taxon>
        <taxon>Bacillota</taxon>
        <taxon>Bacilli</taxon>
        <taxon>Bacillales</taxon>
        <taxon>Paenibacillaceae</taxon>
        <taxon>Paenibacillus</taxon>
    </lineage>
</organism>
<feature type="domain" description="Rhodanese" evidence="1">
    <location>
        <begin position="41"/>
        <end position="112"/>
    </location>
</feature>
<dbReference type="InterPro" id="IPR001763">
    <property type="entry name" value="Rhodanese-like_dom"/>
</dbReference>
<dbReference type="Pfam" id="PF00581">
    <property type="entry name" value="Rhodanese"/>
    <property type="match status" value="1"/>
</dbReference>
<protein>
    <recommendedName>
        <fullName evidence="1">Rhodanese domain-containing protein</fullName>
    </recommendedName>
</protein>
<dbReference type="EMBL" id="BORW01000002">
    <property type="protein sequence ID" value="GIO65860.1"/>
    <property type="molecule type" value="Genomic_DNA"/>
</dbReference>
<gene>
    <name evidence="2" type="ORF">J21TS3_06810</name>
</gene>
<dbReference type="PROSITE" id="PS50206">
    <property type="entry name" value="RHODANESE_3"/>
    <property type="match status" value="1"/>
</dbReference>